<keyword evidence="6" id="KW-1185">Reference proteome</keyword>
<evidence type="ECO:0000256" key="1">
    <source>
        <dbReference type="ARBA" id="ARBA00008361"/>
    </source>
</evidence>
<evidence type="ECO:0000259" key="4">
    <source>
        <dbReference type="Pfam" id="PF13649"/>
    </source>
</evidence>
<evidence type="ECO:0000313" key="6">
    <source>
        <dbReference type="Proteomes" id="UP000825935"/>
    </source>
</evidence>
<organism evidence="5 6">
    <name type="scientific">Ceratopteris richardii</name>
    <name type="common">Triangle waterfern</name>
    <dbReference type="NCBI Taxonomy" id="49495"/>
    <lineage>
        <taxon>Eukaryota</taxon>
        <taxon>Viridiplantae</taxon>
        <taxon>Streptophyta</taxon>
        <taxon>Embryophyta</taxon>
        <taxon>Tracheophyta</taxon>
        <taxon>Polypodiopsida</taxon>
        <taxon>Polypodiidae</taxon>
        <taxon>Polypodiales</taxon>
        <taxon>Pteridineae</taxon>
        <taxon>Pteridaceae</taxon>
        <taxon>Parkerioideae</taxon>
        <taxon>Ceratopteris</taxon>
    </lineage>
</organism>
<dbReference type="GO" id="GO:0008168">
    <property type="term" value="F:methyltransferase activity"/>
    <property type="evidence" value="ECO:0007669"/>
    <property type="project" value="UniProtKB-KW"/>
</dbReference>
<dbReference type="OrthoDB" id="411785at2759"/>
<proteinExistence type="inferred from homology"/>
<evidence type="ECO:0000256" key="2">
    <source>
        <dbReference type="ARBA" id="ARBA00022603"/>
    </source>
</evidence>
<dbReference type="PANTHER" id="PTHR12176:SF80">
    <property type="entry name" value="EEF1A LYSINE METHYLTRANSFERASE 4"/>
    <property type="match status" value="1"/>
</dbReference>
<evidence type="ECO:0000256" key="3">
    <source>
        <dbReference type="ARBA" id="ARBA00022679"/>
    </source>
</evidence>
<comment type="similarity">
    <text evidence="1">Belongs to the methyltransferase superfamily.</text>
</comment>
<dbReference type="EMBL" id="CM035416">
    <property type="protein sequence ID" value="KAH7426382.1"/>
    <property type="molecule type" value="Genomic_DNA"/>
</dbReference>
<dbReference type="SUPFAM" id="SSF53335">
    <property type="entry name" value="S-adenosyl-L-methionine-dependent methyltransferases"/>
    <property type="match status" value="1"/>
</dbReference>
<reference evidence="5" key="1">
    <citation type="submission" date="2021-08" db="EMBL/GenBank/DDBJ databases">
        <title>WGS assembly of Ceratopteris richardii.</title>
        <authorList>
            <person name="Marchant D.B."/>
            <person name="Chen G."/>
            <person name="Jenkins J."/>
            <person name="Shu S."/>
            <person name="Leebens-Mack J."/>
            <person name="Grimwood J."/>
            <person name="Schmutz J."/>
            <person name="Soltis P."/>
            <person name="Soltis D."/>
            <person name="Chen Z.-H."/>
        </authorList>
    </citation>
    <scope>NUCLEOTIDE SEQUENCE</scope>
    <source>
        <strain evidence="5">Whitten #5841</strain>
        <tissue evidence="5">Leaf</tissue>
    </source>
</reference>
<dbReference type="Gene3D" id="3.40.50.150">
    <property type="entry name" value="Vaccinia Virus protein VP39"/>
    <property type="match status" value="1"/>
</dbReference>
<protein>
    <recommendedName>
        <fullName evidence="4">Methyltransferase domain-containing protein</fullName>
    </recommendedName>
</protein>
<sequence length="119" mass="13641">MTREPPADVSLYQQPSYWDKRFSDEEHYEWCKDYSHFRHLILQHVQPQDRVLELGCGNSRLSIDMFHDGITQITCTDLSPVAVKQMQQRLEAENCTGCCSVVSDVKTTVYAGSIVSLDL</sequence>
<dbReference type="AlphaFoldDB" id="A0A8T2TU47"/>
<evidence type="ECO:0000313" key="5">
    <source>
        <dbReference type="EMBL" id="KAH7426382.1"/>
    </source>
</evidence>
<dbReference type="InterPro" id="IPR041698">
    <property type="entry name" value="Methyltransf_25"/>
</dbReference>
<name>A0A8T2TU47_CERRI</name>
<comment type="caution">
    <text evidence="5">The sequence shown here is derived from an EMBL/GenBank/DDBJ whole genome shotgun (WGS) entry which is preliminary data.</text>
</comment>
<feature type="domain" description="Methyltransferase" evidence="4">
    <location>
        <begin position="51"/>
        <end position="106"/>
    </location>
</feature>
<dbReference type="CDD" id="cd02440">
    <property type="entry name" value="AdoMet_MTases"/>
    <property type="match status" value="1"/>
</dbReference>
<keyword evidence="2" id="KW-0489">Methyltransferase</keyword>
<gene>
    <name evidence="5" type="ORF">KP509_11G099300</name>
</gene>
<accession>A0A8T2TU47</accession>
<dbReference type="PANTHER" id="PTHR12176">
    <property type="entry name" value="SAM-DEPENDENT METHYLTRANSFERASE SUPERFAMILY PROTEIN"/>
    <property type="match status" value="1"/>
</dbReference>
<dbReference type="InterPro" id="IPR051419">
    <property type="entry name" value="Lys/N-term_MeTrsfase_sf"/>
</dbReference>
<dbReference type="InterPro" id="IPR029063">
    <property type="entry name" value="SAM-dependent_MTases_sf"/>
</dbReference>
<keyword evidence="3" id="KW-0808">Transferase</keyword>
<dbReference type="GO" id="GO:0032259">
    <property type="term" value="P:methylation"/>
    <property type="evidence" value="ECO:0007669"/>
    <property type="project" value="UniProtKB-KW"/>
</dbReference>
<dbReference type="Proteomes" id="UP000825935">
    <property type="component" value="Chromosome 11"/>
</dbReference>
<dbReference type="Pfam" id="PF13649">
    <property type="entry name" value="Methyltransf_25"/>
    <property type="match status" value="1"/>
</dbReference>
<dbReference type="OMA" id="RYIQEAS"/>